<feature type="transmembrane region" description="Helical" evidence="1">
    <location>
        <begin position="69"/>
        <end position="91"/>
    </location>
</feature>
<name>A0AAU0MIF1_9MICO</name>
<accession>A0AAU0MIF1</accession>
<feature type="transmembrane region" description="Helical" evidence="1">
    <location>
        <begin position="97"/>
        <end position="118"/>
    </location>
</feature>
<protein>
    <submittedName>
        <fullName evidence="2">Uncharacterized protein</fullName>
    </submittedName>
</protein>
<evidence type="ECO:0000256" key="1">
    <source>
        <dbReference type="SAM" id="Phobius"/>
    </source>
</evidence>
<reference evidence="2 3" key="1">
    <citation type="submission" date="2023-10" db="EMBL/GenBank/DDBJ databases">
        <title>Y20.</title>
        <authorList>
            <person name="Zhang G."/>
            <person name="Ding Y."/>
        </authorList>
    </citation>
    <scope>NUCLEOTIDE SEQUENCE [LARGE SCALE GENOMIC DNA]</scope>
    <source>
        <strain evidence="2 3">Y20</strain>
    </source>
</reference>
<keyword evidence="1" id="KW-0812">Transmembrane</keyword>
<evidence type="ECO:0000313" key="3">
    <source>
        <dbReference type="Proteomes" id="UP001329313"/>
    </source>
</evidence>
<keyword evidence="1" id="KW-1133">Transmembrane helix</keyword>
<dbReference type="EMBL" id="CP137080">
    <property type="protein sequence ID" value="WOQ70006.1"/>
    <property type="molecule type" value="Genomic_DNA"/>
</dbReference>
<dbReference type="Proteomes" id="UP001329313">
    <property type="component" value="Chromosome"/>
</dbReference>
<sequence>MTDADEKKSRLAELREKFNVPEPIPTPARTTKQASPRAEFDAFQSVQFEWKTTLFAMKRLRSGTMLWRLRTWPATAIGVFLLVASVVGLIVGGPAAALPLIAVWMIYTVSWTMWTIVFESATPLRWEEVVHKASDYAHWKHNPRNKPGF</sequence>
<dbReference type="KEGG" id="mliy:RYJ27_01880"/>
<organism evidence="2 3">
    <name type="scientific">Microbacterium limosum</name>
    <dbReference type="NCBI Taxonomy" id="3079935"/>
    <lineage>
        <taxon>Bacteria</taxon>
        <taxon>Bacillati</taxon>
        <taxon>Actinomycetota</taxon>
        <taxon>Actinomycetes</taxon>
        <taxon>Micrococcales</taxon>
        <taxon>Microbacteriaceae</taxon>
        <taxon>Microbacterium</taxon>
    </lineage>
</organism>
<gene>
    <name evidence="2" type="ORF">RYJ27_01880</name>
</gene>
<keyword evidence="1" id="KW-0472">Membrane</keyword>
<proteinExistence type="predicted"/>
<evidence type="ECO:0000313" key="2">
    <source>
        <dbReference type="EMBL" id="WOQ70006.1"/>
    </source>
</evidence>
<dbReference type="RefSeq" id="WP_330171100.1">
    <property type="nucleotide sequence ID" value="NZ_CP137080.1"/>
</dbReference>
<dbReference type="AlphaFoldDB" id="A0AAU0MIF1"/>
<keyword evidence="3" id="KW-1185">Reference proteome</keyword>